<keyword evidence="5" id="KW-0460">Magnesium</keyword>
<dbReference type="PROSITE" id="PS50994">
    <property type="entry name" value="INTEGRASE"/>
    <property type="match status" value="1"/>
</dbReference>
<dbReference type="InterPro" id="IPR039537">
    <property type="entry name" value="Retrotran_Ty1/copia-like"/>
</dbReference>
<dbReference type="GO" id="GO:0015074">
    <property type="term" value="P:DNA integration"/>
    <property type="evidence" value="ECO:0007669"/>
    <property type="project" value="UniProtKB-KW"/>
</dbReference>
<dbReference type="CDD" id="cd09272">
    <property type="entry name" value="RNase_HI_RT_Ty1"/>
    <property type="match status" value="1"/>
</dbReference>
<evidence type="ECO:0000256" key="7">
    <source>
        <dbReference type="ARBA" id="ARBA00022918"/>
    </source>
</evidence>
<dbReference type="GO" id="GO:0006310">
    <property type="term" value="P:DNA recombination"/>
    <property type="evidence" value="ECO:0007669"/>
    <property type="project" value="UniProtKB-KW"/>
</dbReference>
<evidence type="ECO:0000256" key="3">
    <source>
        <dbReference type="ARBA" id="ARBA00022759"/>
    </source>
</evidence>
<keyword evidence="3" id="KW-0255">Endonuclease</keyword>
<dbReference type="InterPro" id="IPR013103">
    <property type="entry name" value="RVT_2"/>
</dbReference>
<evidence type="ECO:0000313" key="13">
    <source>
        <dbReference type="EMBL" id="CAG7717892.1"/>
    </source>
</evidence>
<dbReference type="Pfam" id="PF14223">
    <property type="entry name" value="Retrotran_gag_2"/>
    <property type="match status" value="1"/>
</dbReference>
<keyword evidence="4" id="KW-0378">Hydrolase</keyword>
<evidence type="ECO:0000313" key="14">
    <source>
        <dbReference type="Proteomes" id="UP000708208"/>
    </source>
</evidence>
<keyword evidence="10" id="KW-0511">Multifunctional enzyme</keyword>
<evidence type="ECO:0000256" key="9">
    <source>
        <dbReference type="ARBA" id="ARBA00023172"/>
    </source>
</evidence>
<feature type="non-terminal residue" evidence="13">
    <location>
        <position position="1"/>
    </location>
</feature>
<feature type="region of interest" description="Disordered" evidence="11">
    <location>
        <begin position="1032"/>
        <end position="1077"/>
    </location>
</feature>
<evidence type="ECO:0000256" key="5">
    <source>
        <dbReference type="ARBA" id="ARBA00022842"/>
    </source>
</evidence>
<dbReference type="InterPro" id="IPR001584">
    <property type="entry name" value="Integrase_cat-core"/>
</dbReference>
<dbReference type="GO" id="GO:0016787">
    <property type="term" value="F:hydrolase activity"/>
    <property type="evidence" value="ECO:0007669"/>
    <property type="project" value="UniProtKB-KW"/>
</dbReference>
<feature type="domain" description="Integrase catalytic" evidence="12">
    <location>
        <begin position="152"/>
        <end position="330"/>
    </location>
</feature>
<dbReference type="PANTHER" id="PTHR42648">
    <property type="entry name" value="TRANSPOSASE, PUTATIVE-RELATED"/>
    <property type="match status" value="1"/>
</dbReference>
<evidence type="ECO:0000256" key="2">
    <source>
        <dbReference type="ARBA" id="ARBA00022723"/>
    </source>
</evidence>
<feature type="compositionally biased region" description="Basic and acidic residues" evidence="11">
    <location>
        <begin position="419"/>
        <end position="441"/>
    </location>
</feature>
<name>A0A8J2JFK8_9HEXA</name>
<dbReference type="AlphaFoldDB" id="A0A8J2JFK8"/>
<feature type="region of interest" description="Disordered" evidence="11">
    <location>
        <begin position="408"/>
        <end position="441"/>
    </location>
</feature>
<dbReference type="Proteomes" id="UP000708208">
    <property type="component" value="Unassembled WGS sequence"/>
</dbReference>
<evidence type="ECO:0000256" key="8">
    <source>
        <dbReference type="ARBA" id="ARBA00022932"/>
    </source>
</evidence>
<keyword evidence="8" id="KW-0548">Nucleotidyltransferase</keyword>
<keyword evidence="9" id="KW-0233">DNA recombination</keyword>
<dbReference type="EMBL" id="CAJVCH010049391">
    <property type="protein sequence ID" value="CAG7717892.1"/>
    <property type="molecule type" value="Genomic_DNA"/>
</dbReference>
<feature type="compositionally biased region" description="Basic and acidic residues" evidence="11">
    <location>
        <begin position="1049"/>
        <end position="1059"/>
    </location>
</feature>
<dbReference type="Pfam" id="PF07727">
    <property type="entry name" value="RVT_2"/>
    <property type="match status" value="1"/>
</dbReference>
<keyword evidence="1" id="KW-0540">Nuclease</keyword>
<dbReference type="GO" id="GO:0003887">
    <property type="term" value="F:DNA-directed DNA polymerase activity"/>
    <property type="evidence" value="ECO:0007669"/>
    <property type="project" value="UniProtKB-KW"/>
</dbReference>
<dbReference type="GO" id="GO:0003964">
    <property type="term" value="F:RNA-directed DNA polymerase activity"/>
    <property type="evidence" value="ECO:0007669"/>
    <property type="project" value="UniProtKB-KW"/>
</dbReference>
<dbReference type="GO" id="GO:0004519">
    <property type="term" value="F:endonuclease activity"/>
    <property type="evidence" value="ECO:0007669"/>
    <property type="project" value="UniProtKB-KW"/>
</dbReference>
<sequence>MGDEYPLSAKMIGTINVEFRVGSEVVPCTVKNVLLVEEVPYNLLSSGKLDDAGYFCLTGQGKVEITDENGEMVAIGRKSGKLYEIECDYFSDLDSCVNVASVEKDRKFWHRALGHVNFFDLRTLCREQAGDGLPDEIPSDYVNCDICDRNKLKKLPFKKNCRFRARQVMEIVHTDVSGPHSTLGYLGQRYFVTFIDDFSKYVAVYTIKSKDEVLQCFQHYYNAMCTLTGKKIKYLRCDNGREYINKHFYYFAKEKGFKIQKVPPYTQALNGVAERYNQIIMNRSMCLFDESNLDRKYWPEVVKTSVYLGNRIMANSQLSVTPYEIIHGRRPDLSNVVLYGSSCFVRVPDQKRVDKFSKKGVQGTVVGYGDTGYRVLIAGEIVISRHVKIIDSSKSRIVYLDTDDEEEESVPKLSVSGEKTPKKRSESENSELRRSQREKRKPDWYGEPVAYFIEVGAPQTYSQAVGDENSEKWQEAMERELENIEKNETWSLVDLPEGKKALGVKWVYSRKWNGKYKARLVVLGYQQEENGEESVYSPVASMTAVKSVLVLAQINGWEIEQLDVDSAFLNGTVKSEVYVEQPKGFKKREGKKVYRLWKALYGLRESPRCWFQHLDEYLKSLGFRNFETEKCVYILVKDGKVVFLVIFVDDFLVTGDSDEFIEYVKSKLCAKFSMKVMGKVKNYLGIEITRDSNSMKLSQRAYIEELAEKYRVNGSLFGRFNTPMETGLKLVAQQGAVTRASTHAEYYALADAVQEVVWVKWLISEFGLGDRIGKIKVYEDNLGARQLGNNGNFTGKSKHIDIAKRFVVDYVEKKEIVISEVASIDNIADTFTKPLDKNKFVKFRSDLGSNDRSPVPLFDGIGYSAWRFRLELFLEEKELQKWLTEAPTSADDKKADLKARNFIVRFLSDNLLELISNESTAFGMITRLDEVYQQQNDALQILAVHELNMLQFCPEKETPNDFVAKFNTAVNKIRDAGKPMDEKSKLHSFILKLPDSMGHISDIVDVLPEGKSKLSYVQSKFITHGAKLLTNEPKEKSSTPVSSISAAKSEVEERVEGAEVFKAQRGRSHQSNHSSQS</sequence>
<keyword evidence="8" id="KW-0808">Transferase</keyword>
<accession>A0A8J2JFK8</accession>
<dbReference type="Pfam" id="PF00665">
    <property type="entry name" value="rve"/>
    <property type="match status" value="1"/>
</dbReference>
<keyword evidence="2" id="KW-0479">Metal-binding</keyword>
<comment type="caution">
    <text evidence="13">The sequence shown here is derived from an EMBL/GenBank/DDBJ whole genome shotgun (WGS) entry which is preliminary data.</text>
</comment>
<dbReference type="InterPro" id="IPR057670">
    <property type="entry name" value="SH3_retrovirus"/>
</dbReference>
<evidence type="ECO:0000256" key="10">
    <source>
        <dbReference type="ARBA" id="ARBA00023268"/>
    </source>
</evidence>
<dbReference type="InterPro" id="IPR025724">
    <property type="entry name" value="GAG-pre-integrase_dom"/>
</dbReference>
<dbReference type="GO" id="GO:0046872">
    <property type="term" value="F:metal ion binding"/>
    <property type="evidence" value="ECO:0007669"/>
    <property type="project" value="UniProtKB-KW"/>
</dbReference>
<reference evidence="13" key="1">
    <citation type="submission" date="2021-06" db="EMBL/GenBank/DDBJ databases">
        <authorList>
            <person name="Hodson N. C."/>
            <person name="Mongue J. A."/>
            <person name="Jaron S. K."/>
        </authorList>
    </citation>
    <scope>NUCLEOTIDE SEQUENCE</scope>
</reference>
<organism evidence="13 14">
    <name type="scientific">Allacma fusca</name>
    <dbReference type="NCBI Taxonomy" id="39272"/>
    <lineage>
        <taxon>Eukaryota</taxon>
        <taxon>Metazoa</taxon>
        <taxon>Ecdysozoa</taxon>
        <taxon>Arthropoda</taxon>
        <taxon>Hexapoda</taxon>
        <taxon>Collembola</taxon>
        <taxon>Symphypleona</taxon>
        <taxon>Sminthuridae</taxon>
        <taxon>Allacma</taxon>
    </lineage>
</organism>
<gene>
    <name evidence="13" type="ORF">AFUS01_LOCUS7326</name>
</gene>
<dbReference type="Pfam" id="PF13976">
    <property type="entry name" value="gag_pre-integrs"/>
    <property type="match status" value="1"/>
</dbReference>
<evidence type="ECO:0000256" key="1">
    <source>
        <dbReference type="ARBA" id="ARBA00022722"/>
    </source>
</evidence>
<keyword evidence="14" id="KW-1185">Reference proteome</keyword>
<keyword evidence="7" id="KW-0695">RNA-directed DNA polymerase</keyword>
<evidence type="ECO:0000256" key="11">
    <source>
        <dbReference type="SAM" id="MobiDB-lite"/>
    </source>
</evidence>
<evidence type="ECO:0000256" key="6">
    <source>
        <dbReference type="ARBA" id="ARBA00022908"/>
    </source>
</evidence>
<evidence type="ECO:0000256" key="4">
    <source>
        <dbReference type="ARBA" id="ARBA00022801"/>
    </source>
</evidence>
<keyword evidence="8" id="KW-0239">DNA-directed DNA polymerase</keyword>
<evidence type="ECO:0000259" key="12">
    <source>
        <dbReference type="PROSITE" id="PS50994"/>
    </source>
</evidence>
<keyword evidence="6" id="KW-0229">DNA integration</keyword>
<dbReference type="OrthoDB" id="7612332at2759"/>
<dbReference type="PANTHER" id="PTHR42648:SF11">
    <property type="entry name" value="TRANSPOSON TY4-P GAG-POL POLYPROTEIN"/>
    <property type="match status" value="1"/>
</dbReference>
<dbReference type="Pfam" id="PF25597">
    <property type="entry name" value="SH3_retrovirus"/>
    <property type="match status" value="1"/>
</dbReference>
<protein>
    <recommendedName>
        <fullName evidence="12">Integrase catalytic domain-containing protein</fullName>
    </recommendedName>
</protein>
<proteinExistence type="predicted"/>